<feature type="compositionally biased region" description="Low complexity" evidence="12">
    <location>
        <begin position="115"/>
        <end position="134"/>
    </location>
</feature>
<dbReference type="GO" id="GO:0000978">
    <property type="term" value="F:RNA polymerase II cis-regulatory region sequence-specific DNA binding"/>
    <property type="evidence" value="ECO:0007669"/>
    <property type="project" value="TreeGrafter"/>
</dbReference>
<comment type="subcellular location">
    <subcellularLocation>
        <location evidence="1">Nucleus</location>
    </subcellularLocation>
</comment>
<keyword evidence="8" id="KW-0805">Transcription regulation</keyword>
<dbReference type="GO" id="GO:0005634">
    <property type="term" value="C:nucleus"/>
    <property type="evidence" value="ECO:0007669"/>
    <property type="project" value="UniProtKB-SubCell"/>
</dbReference>
<dbReference type="InterPro" id="IPR013087">
    <property type="entry name" value="Znf_C2H2_type"/>
</dbReference>
<evidence type="ECO:0000256" key="3">
    <source>
        <dbReference type="ARBA" id="ARBA00022723"/>
    </source>
</evidence>
<comment type="caution">
    <text evidence="14">The sequence shown here is derived from an EMBL/GenBank/DDBJ whole genome shotgun (WGS) entry which is preliminary data.</text>
</comment>
<feature type="compositionally biased region" description="Basic and acidic residues" evidence="12">
    <location>
        <begin position="589"/>
        <end position="601"/>
    </location>
</feature>
<evidence type="ECO:0000256" key="7">
    <source>
        <dbReference type="ARBA" id="ARBA00022843"/>
    </source>
</evidence>
<evidence type="ECO:0000256" key="5">
    <source>
        <dbReference type="ARBA" id="ARBA00022771"/>
    </source>
</evidence>
<gene>
    <name evidence="14" type="ORF">AFUS01_LOCUS43396</name>
</gene>
<feature type="domain" description="C2H2-type" evidence="13">
    <location>
        <begin position="962"/>
        <end position="982"/>
    </location>
</feature>
<evidence type="ECO:0000313" key="15">
    <source>
        <dbReference type="Proteomes" id="UP000708208"/>
    </source>
</evidence>
<evidence type="ECO:0000256" key="10">
    <source>
        <dbReference type="ARBA" id="ARBA00023242"/>
    </source>
</evidence>
<dbReference type="GO" id="GO:0008270">
    <property type="term" value="F:zinc ion binding"/>
    <property type="evidence" value="ECO:0007669"/>
    <property type="project" value="UniProtKB-KW"/>
</dbReference>
<name>A0A8J2LM24_9HEXA</name>
<dbReference type="SMART" id="SM00355">
    <property type="entry name" value="ZnF_C2H2"/>
    <property type="match status" value="6"/>
</dbReference>
<proteinExistence type="predicted"/>
<dbReference type="InterPro" id="IPR057448">
    <property type="entry name" value="BCL-11A_Znf_CCHC"/>
</dbReference>
<feature type="compositionally biased region" description="Basic and acidic residues" evidence="12">
    <location>
        <begin position="862"/>
        <end position="873"/>
    </location>
</feature>
<feature type="compositionally biased region" description="Polar residues" evidence="12">
    <location>
        <begin position="176"/>
        <end position="186"/>
    </location>
</feature>
<keyword evidence="10" id="KW-0539">Nucleus</keyword>
<dbReference type="OrthoDB" id="10046198at2759"/>
<dbReference type="GO" id="GO:0003700">
    <property type="term" value="F:DNA-binding transcription factor activity"/>
    <property type="evidence" value="ECO:0007669"/>
    <property type="project" value="TreeGrafter"/>
</dbReference>
<keyword evidence="5 11" id="KW-0863">Zinc-finger</keyword>
<keyword evidence="3" id="KW-0479">Metal-binding</keyword>
<evidence type="ECO:0000256" key="12">
    <source>
        <dbReference type="SAM" id="MobiDB-lite"/>
    </source>
</evidence>
<dbReference type="Pfam" id="PF00096">
    <property type="entry name" value="zf-C2H2"/>
    <property type="match status" value="4"/>
</dbReference>
<feature type="compositionally biased region" description="Low complexity" evidence="12">
    <location>
        <begin position="877"/>
        <end position="895"/>
    </location>
</feature>
<evidence type="ECO:0000256" key="6">
    <source>
        <dbReference type="ARBA" id="ARBA00022833"/>
    </source>
</evidence>
<evidence type="ECO:0000259" key="13">
    <source>
        <dbReference type="PROSITE" id="PS50157"/>
    </source>
</evidence>
<feature type="compositionally biased region" description="Low complexity" evidence="12">
    <location>
        <begin position="546"/>
        <end position="580"/>
    </location>
</feature>
<keyword evidence="4" id="KW-0677">Repeat</keyword>
<evidence type="ECO:0000256" key="11">
    <source>
        <dbReference type="PROSITE-ProRule" id="PRU00042"/>
    </source>
</evidence>
<feature type="compositionally biased region" description="Acidic residues" evidence="12">
    <location>
        <begin position="693"/>
        <end position="708"/>
    </location>
</feature>
<evidence type="ECO:0000256" key="8">
    <source>
        <dbReference type="ARBA" id="ARBA00023015"/>
    </source>
</evidence>
<dbReference type="PROSITE" id="PS50157">
    <property type="entry name" value="ZINC_FINGER_C2H2_2"/>
    <property type="match status" value="5"/>
</dbReference>
<feature type="domain" description="C2H2-type" evidence="13">
    <location>
        <begin position="468"/>
        <end position="495"/>
    </location>
</feature>
<feature type="compositionally biased region" description="Basic and acidic residues" evidence="12">
    <location>
        <begin position="680"/>
        <end position="692"/>
    </location>
</feature>
<keyword evidence="7" id="KW-0832">Ubl conjugation</keyword>
<feature type="domain" description="C2H2-type" evidence="13">
    <location>
        <begin position="496"/>
        <end position="519"/>
    </location>
</feature>
<dbReference type="Proteomes" id="UP000708208">
    <property type="component" value="Unassembled WGS sequence"/>
</dbReference>
<feature type="compositionally biased region" description="Polar residues" evidence="12">
    <location>
        <begin position="282"/>
        <end position="298"/>
    </location>
</feature>
<accession>A0A8J2LM24</accession>
<organism evidence="14 15">
    <name type="scientific">Allacma fusca</name>
    <dbReference type="NCBI Taxonomy" id="39272"/>
    <lineage>
        <taxon>Eukaryota</taxon>
        <taxon>Metazoa</taxon>
        <taxon>Ecdysozoa</taxon>
        <taxon>Arthropoda</taxon>
        <taxon>Hexapoda</taxon>
        <taxon>Collembola</taxon>
        <taxon>Symphypleona</taxon>
        <taxon>Sminthuridae</taxon>
        <taxon>Allacma</taxon>
    </lineage>
</organism>
<keyword evidence="6" id="KW-0862">Zinc</keyword>
<keyword evidence="9" id="KW-0804">Transcription</keyword>
<dbReference type="FunFam" id="3.30.160.60:FF:000046">
    <property type="entry name" value="Putative B-cell lymphoma/leukemia 11A"/>
    <property type="match status" value="1"/>
</dbReference>
<feature type="region of interest" description="Disordered" evidence="12">
    <location>
        <begin position="521"/>
        <end position="742"/>
    </location>
</feature>
<feature type="compositionally biased region" description="Low complexity" evidence="12">
    <location>
        <begin position="434"/>
        <end position="449"/>
    </location>
</feature>
<dbReference type="EMBL" id="CAJVCH010570034">
    <property type="protein sequence ID" value="CAG7833816.1"/>
    <property type="molecule type" value="Genomic_DNA"/>
</dbReference>
<feature type="domain" description="C2H2-type" evidence="13">
    <location>
        <begin position="904"/>
        <end position="931"/>
    </location>
</feature>
<feature type="compositionally biased region" description="Polar residues" evidence="12">
    <location>
        <begin position="618"/>
        <end position="635"/>
    </location>
</feature>
<feature type="compositionally biased region" description="Polar residues" evidence="12">
    <location>
        <begin position="305"/>
        <end position="334"/>
    </location>
</feature>
<reference evidence="14" key="1">
    <citation type="submission" date="2021-06" db="EMBL/GenBank/DDBJ databases">
        <authorList>
            <person name="Hodson N. C."/>
            <person name="Mongue J. A."/>
            <person name="Jaron S. K."/>
        </authorList>
    </citation>
    <scope>NUCLEOTIDE SEQUENCE</scope>
</reference>
<sequence>MRIKMPAVRIAQVDHSIASVRGPGDVLTCGACHKQFSLGDIVRFIQHKVRSCPASRNHGYQHSTPLNNNNNNFDAKNNHLRSPESPSTSTPCSEDEDDPDEFISRNGPSRHFGGNSSNVNSNHPNSPVSSNTSNEHSTPSNHCSLNLNSIPAVTPSISAPISRRTKNHHHGHQDRSTPFSSSTSVHQSEKVENDHISKCDAEVNTASSEPFRYVCSTCQHVCQSAWALIQHVQHSHGVKIYSESGSSQLSSSGGLSTGITSTLMGSGGACRVVSPLCSGNQSSTHTVSCSPALSTSSNADRERSSSASNLVGQSGHPQTSGSSSLVPNSKNGSGNLVEPPSPFGLLRYPFPQPFGLGPSPRTSSSHDFRAVEQLVNPSEFRPSLSGVIPSLPFDPRTTLDLAAAAAAAVSNRHSNPSLSEPLDFYSQRLRQLAGGTSVSPSPVSPGFSSRKPVITPPSPLSPDDGKGKSCDVCGKRFRFESTLAAHRRTHSTDPPHKCSQCSQSFTSAGRLRRHFLTQHGTSLDTDESGGPQSAPDESPIGPVECSSPITSTPTPPTSGIGSVSAGATTSSGPNSSSSSSHTDLGFETGKADGGGDRDTDKINNSNNENGAPDESIVSLLNKSTASGDSKANSNKSCDEDDQTKQRDDNSPPPAFPSSNAKSEGSDVEGSGQLPNGNISNEKENTTDCKSAESSDDEDNFDDYMDSDVETASFEPQPKRRRGEAGDNENEEEPEDLTRPKKKNELSVAAKELMSNPNSLVGELIDRFGLNNIAQYSEAYRQALKESQLYSKLMKGGANNPRSGSPSGVLPPSFDLLHPGGAPPPPMFEQRLKLEPPEALYAAGLWLPRDPLNFINTANLDNTREHHPSREKGSFKLSGGNNSVNNGSQLSGSVGSVKKETRRNDTCEFCGKVFKNCSNLTVHRRSHTGEKPYKCELCSYACAQSSKLTRHMKTHGRLGKDVYRCRFCDMPFSVPSTLEKHMRKCVVNQNNLAAAAVAASVKLELGSGNFCDQTDESNSKDTT</sequence>
<dbReference type="PANTHER" id="PTHR45993:SF6">
    <property type="entry name" value="C2H2-TYPE DOMAIN-CONTAINING PROTEIN"/>
    <property type="match status" value="1"/>
</dbReference>
<feature type="region of interest" description="Disordered" evidence="12">
    <location>
        <begin position="862"/>
        <end position="896"/>
    </location>
</feature>
<dbReference type="GO" id="GO:0006357">
    <property type="term" value="P:regulation of transcription by RNA polymerase II"/>
    <property type="evidence" value="ECO:0007669"/>
    <property type="project" value="TreeGrafter"/>
</dbReference>
<dbReference type="AlphaFoldDB" id="A0A8J2LM24"/>
<protein>
    <recommendedName>
        <fullName evidence="13">C2H2-type domain-containing protein</fullName>
    </recommendedName>
</protein>
<keyword evidence="2" id="KW-1017">Isopeptide bond</keyword>
<evidence type="ECO:0000256" key="4">
    <source>
        <dbReference type="ARBA" id="ARBA00022737"/>
    </source>
</evidence>
<evidence type="ECO:0000313" key="14">
    <source>
        <dbReference type="EMBL" id="CAG7833816.1"/>
    </source>
</evidence>
<feature type="compositionally biased region" description="Basic residues" evidence="12">
    <location>
        <begin position="163"/>
        <end position="172"/>
    </location>
</feature>
<keyword evidence="15" id="KW-1185">Reference proteome</keyword>
<dbReference type="Pfam" id="PF25491">
    <property type="entry name" value="CCHC_BCL-11A"/>
    <property type="match status" value="1"/>
</dbReference>
<feature type="region of interest" description="Disordered" evidence="12">
    <location>
        <begin position="54"/>
        <end position="148"/>
    </location>
</feature>
<dbReference type="PROSITE" id="PS00028">
    <property type="entry name" value="ZINC_FINGER_C2H2_1"/>
    <property type="match status" value="5"/>
</dbReference>
<feature type="region of interest" description="Disordered" evidence="12">
    <location>
        <begin position="162"/>
        <end position="195"/>
    </location>
</feature>
<dbReference type="PANTHER" id="PTHR45993">
    <property type="entry name" value="B-CELL LYMPHOMA/LEUKEMIA 11"/>
    <property type="match status" value="1"/>
</dbReference>
<feature type="compositionally biased region" description="Low complexity" evidence="12">
    <location>
        <begin position="83"/>
        <end position="92"/>
    </location>
</feature>
<evidence type="ECO:0000256" key="1">
    <source>
        <dbReference type="ARBA" id="ARBA00004123"/>
    </source>
</evidence>
<dbReference type="FunFam" id="3.30.160.60:FF:001175">
    <property type="entry name" value="Zinc finger, C2H2 type"/>
    <property type="match status" value="1"/>
</dbReference>
<feature type="region of interest" description="Disordered" evidence="12">
    <location>
        <begin position="282"/>
        <end position="340"/>
    </location>
</feature>
<evidence type="ECO:0000256" key="2">
    <source>
        <dbReference type="ARBA" id="ARBA00022499"/>
    </source>
</evidence>
<evidence type="ECO:0000256" key="9">
    <source>
        <dbReference type="ARBA" id="ARBA00023163"/>
    </source>
</evidence>
<feature type="compositionally biased region" description="Polar residues" evidence="12">
    <location>
        <begin position="135"/>
        <end position="148"/>
    </location>
</feature>
<feature type="region of interest" description="Disordered" evidence="12">
    <location>
        <begin position="794"/>
        <end position="823"/>
    </location>
</feature>
<dbReference type="InterPro" id="IPR051497">
    <property type="entry name" value="Dev/Hematopoietic_TF"/>
</dbReference>
<feature type="region of interest" description="Disordered" evidence="12">
    <location>
        <begin position="434"/>
        <end position="468"/>
    </location>
</feature>
<feature type="domain" description="C2H2-type" evidence="13">
    <location>
        <begin position="932"/>
        <end position="954"/>
    </location>
</feature>
<feature type="compositionally biased region" description="Acidic residues" evidence="12">
    <location>
        <begin position="725"/>
        <end position="734"/>
    </location>
</feature>
<dbReference type="FunFam" id="3.30.160.60:FF:000446">
    <property type="entry name" value="Zinc finger protein"/>
    <property type="match status" value="1"/>
</dbReference>